<dbReference type="FunFam" id="3.40.50.880:FF:000030">
    <property type="entry name" value="Gamma-glutamyl-gamma-aminobutyrate hydrolase PuuD"/>
    <property type="match status" value="1"/>
</dbReference>
<dbReference type="EC" id="2.4.2.-" evidence="1"/>
<gene>
    <name evidence="1" type="ORF">SDC9_89084</name>
</gene>
<dbReference type="EMBL" id="VSSQ01009725">
    <property type="protein sequence ID" value="MPM42419.1"/>
    <property type="molecule type" value="Genomic_DNA"/>
</dbReference>
<dbReference type="InterPro" id="IPR044668">
    <property type="entry name" value="PuuD-like"/>
</dbReference>
<keyword evidence="1" id="KW-0808">Transferase</keyword>
<dbReference type="GO" id="GO:0033969">
    <property type="term" value="F:gamma-glutamyl-gamma-aminobutyrate hydrolase activity"/>
    <property type="evidence" value="ECO:0007669"/>
    <property type="project" value="TreeGrafter"/>
</dbReference>
<dbReference type="InterPro" id="IPR029062">
    <property type="entry name" value="Class_I_gatase-like"/>
</dbReference>
<dbReference type="GO" id="GO:0006598">
    <property type="term" value="P:polyamine catabolic process"/>
    <property type="evidence" value="ECO:0007669"/>
    <property type="project" value="TreeGrafter"/>
</dbReference>
<dbReference type="SUPFAM" id="SSF52317">
    <property type="entry name" value="Class I glutamine amidotransferase-like"/>
    <property type="match status" value="1"/>
</dbReference>
<dbReference type="GO" id="GO:0005829">
    <property type="term" value="C:cytosol"/>
    <property type="evidence" value="ECO:0007669"/>
    <property type="project" value="TreeGrafter"/>
</dbReference>
<organism evidence="1">
    <name type="scientific">bioreactor metagenome</name>
    <dbReference type="NCBI Taxonomy" id="1076179"/>
    <lineage>
        <taxon>unclassified sequences</taxon>
        <taxon>metagenomes</taxon>
        <taxon>ecological metagenomes</taxon>
    </lineage>
</organism>
<dbReference type="PANTHER" id="PTHR43235:SF1">
    <property type="entry name" value="GLUTAMINE AMIDOTRANSFERASE PB2B2.05-RELATED"/>
    <property type="match status" value="1"/>
</dbReference>
<keyword evidence="1" id="KW-0315">Glutamine amidotransferase</keyword>
<sequence length="239" mass="26042">MRKPIIGISANVLTLDNGAERAAVSTDYIKAVTEAGGVPVILPVITDMTSIQHQVILIDGLILSGGYDVDPLLFDEQPTEKLGYVYPERDFHEIELVKAAAFAKIPILGICRGIQLINIAFGGTIYQDLSEVPGVIKHMQNAKNYVPTHTIEIAEKSLLANIIGKRAVVNSFHHQAVRMVAPGFTITARTLDGVIEAIENPGSEFFVGVQWHPEMMSASRTCMLELLKSFINAAAKYTV</sequence>
<dbReference type="PROSITE" id="PS51273">
    <property type="entry name" value="GATASE_TYPE_1"/>
    <property type="match status" value="1"/>
</dbReference>
<dbReference type="Gene3D" id="3.40.50.880">
    <property type="match status" value="1"/>
</dbReference>
<protein>
    <submittedName>
        <fullName evidence="1">Putative glutamine amidotransferase</fullName>
        <ecNumber evidence="1">2.4.2.-</ecNumber>
    </submittedName>
</protein>
<dbReference type="PANTHER" id="PTHR43235">
    <property type="entry name" value="GLUTAMINE AMIDOTRANSFERASE PB2B2.05-RELATED"/>
    <property type="match status" value="1"/>
</dbReference>
<reference evidence="1" key="1">
    <citation type="submission" date="2019-08" db="EMBL/GenBank/DDBJ databases">
        <authorList>
            <person name="Kucharzyk K."/>
            <person name="Murdoch R.W."/>
            <person name="Higgins S."/>
            <person name="Loffler F."/>
        </authorList>
    </citation>
    <scope>NUCLEOTIDE SEQUENCE</scope>
</reference>
<comment type="caution">
    <text evidence="1">The sequence shown here is derived from an EMBL/GenBank/DDBJ whole genome shotgun (WGS) entry which is preliminary data.</text>
</comment>
<proteinExistence type="predicted"/>
<dbReference type="GO" id="GO:0016757">
    <property type="term" value="F:glycosyltransferase activity"/>
    <property type="evidence" value="ECO:0007669"/>
    <property type="project" value="UniProtKB-KW"/>
</dbReference>
<dbReference type="InterPro" id="IPR011697">
    <property type="entry name" value="Peptidase_C26"/>
</dbReference>
<name>A0A644ZN94_9ZZZZ</name>
<keyword evidence="1" id="KW-0328">Glycosyltransferase</keyword>
<accession>A0A644ZN94</accession>
<dbReference type="AlphaFoldDB" id="A0A644ZN94"/>
<dbReference type="Pfam" id="PF07722">
    <property type="entry name" value="Peptidase_C26"/>
    <property type="match status" value="1"/>
</dbReference>
<dbReference type="CDD" id="cd01745">
    <property type="entry name" value="GATase1_2"/>
    <property type="match status" value="1"/>
</dbReference>
<evidence type="ECO:0000313" key="1">
    <source>
        <dbReference type="EMBL" id="MPM42419.1"/>
    </source>
</evidence>